<dbReference type="OrthoDB" id="2692048at2"/>
<dbReference type="EMBL" id="AVPG01000021">
    <property type="protein sequence ID" value="KGX85557.1"/>
    <property type="molecule type" value="Genomic_DNA"/>
</dbReference>
<reference evidence="1 2" key="1">
    <citation type="submission" date="2013-08" db="EMBL/GenBank/DDBJ databases">
        <authorList>
            <person name="Huang J."/>
            <person name="Wang G."/>
        </authorList>
    </citation>
    <scope>NUCLEOTIDE SEQUENCE [LARGE SCALE GENOMIC DNA]</scope>
    <source>
        <strain evidence="1 2">JSM 072002</strain>
    </source>
</reference>
<accession>A0A0A5HPM6</accession>
<sequence>MKKIVRNSFIGVLIVVGLIFYFDGKHVHTKQLQGVEIQEKHENQHNGKVQYTIVAGNEELIVDHQATWDLIEEGEVYNIEYEYAKSIDPTVLSIVDESQSLKGSGH</sequence>
<evidence type="ECO:0000313" key="1">
    <source>
        <dbReference type="EMBL" id="KGX85557.1"/>
    </source>
</evidence>
<gene>
    <name evidence="1" type="ORF">N784_08595</name>
</gene>
<proteinExistence type="predicted"/>
<comment type="caution">
    <text evidence="1">The sequence shown here is derived from an EMBL/GenBank/DDBJ whole genome shotgun (WGS) entry which is preliminary data.</text>
</comment>
<dbReference type="AlphaFoldDB" id="A0A0A5HPM6"/>
<name>A0A0A5HPM6_9BACI</name>
<evidence type="ECO:0000313" key="2">
    <source>
        <dbReference type="Proteomes" id="UP000030401"/>
    </source>
</evidence>
<dbReference type="eggNOG" id="ENOG503200F">
    <property type="taxonomic scope" value="Bacteria"/>
</dbReference>
<dbReference type="RefSeq" id="WP_036835296.1">
    <property type="nucleotide sequence ID" value="NZ_AVPG01000021.1"/>
</dbReference>
<protein>
    <submittedName>
        <fullName evidence="1">Uncharacterized protein</fullName>
    </submittedName>
</protein>
<keyword evidence="2" id="KW-1185">Reference proteome</keyword>
<dbReference type="Proteomes" id="UP000030401">
    <property type="component" value="Unassembled WGS sequence"/>
</dbReference>
<organism evidence="1 2">
    <name type="scientific">Pontibacillus litoralis JSM 072002</name>
    <dbReference type="NCBI Taxonomy" id="1385512"/>
    <lineage>
        <taxon>Bacteria</taxon>
        <taxon>Bacillati</taxon>
        <taxon>Bacillota</taxon>
        <taxon>Bacilli</taxon>
        <taxon>Bacillales</taxon>
        <taxon>Bacillaceae</taxon>
        <taxon>Pontibacillus</taxon>
    </lineage>
</organism>